<gene>
    <name evidence="2" type="ORF">EQG49_10810</name>
</gene>
<dbReference type="Proteomes" id="UP000292886">
    <property type="component" value="Chromosome"/>
</dbReference>
<organism evidence="2 3">
    <name type="scientific">Periweissella cryptocerci</name>
    <dbReference type="NCBI Taxonomy" id="2506420"/>
    <lineage>
        <taxon>Bacteria</taxon>
        <taxon>Bacillati</taxon>
        <taxon>Bacillota</taxon>
        <taxon>Bacilli</taxon>
        <taxon>Lactobacillales</taxon>
        <taxon>Lactobacillaceae</taxon>
        <taxon>Periweissella</taxon>
    </lineage>
</organism>
<keyword evidence="3" id="KW-1185">Reference proteome</keyword>
<dbReference type="AlphaFoldDB" id="A0A4P6YVY9"/>
<feature type="domain" description="Putative zinc ribbon" evidence="1">
    <location>
        <begin position="6"/>
        <end position="89"/>
    </location>
</feature>
<sequence>MAQKVFCQSCGMPLQNKADFGTNKDGSFSTEYCSYCYLNGEFVDPNATVASMIAVGEKGIEQNPQMGKITKFFLKKMYPMQVKNLKRWK</sequence>
<protein>
    <recommendedName>
        <fullName evidence="1">Putative zinc ribbon domain-containing protein</fullName>
    </recommendedName>
</protein>
<evidence type="ECO:0000313" key="3">
    <source>
        <dbReference type="Proteomes" id="UP000292886"/>
    </source>
</evidence>
<accession>A0A4P6YVY9</accession>
<name>A0A4P6YVY9_9LACO</name>
<dbReference type="RefSeq" id="WP_133363974.1">
    <property type="nucleotide sequence ID" value="NZ_CP037940.1"/>
</dbReference>
<dbReference type="Pfam" id="PF12674">
    <property type="entry name" value="Zn_ribbon_2"/>
    <property type="match status" value="1"/>
</dbReference>
<reference evidence="3" key="1">
    <citation type="submission" date="2019-03" db="EMBL/GenBank/DDBJ databases">
        <title>Weissella sp. 26KH-42 Genome sequencing.</title>
        <authorList>
            <person name="Heo J."/>
            <person name="Kim S.-J."/>
            <person name="Kim J.-S."/>
            <person name="Hong S.-B."/>
            <person name="Kwon S.-W."/>
        </authorList>
    </citation>
    <scope>NUCLEOTIDE SEQUENCE [LARGE SCALE GENOMIC DNA]</scope>
    <source>
        <strain evidence="3">26KH-42</strain>
    </source>
</reference>
<evidence type="ECO:0000313" key="2">
    <source>
        <dbReference type="EMBL" id="QBO36897.1"/>
    </source>
</evidence>
<evidence type="ECO:0000259" key="1">
    <source>
        <dbReference type="Pfam" id="PF12674"/>
    </source>
</evidence>
<dbReference type="InterPro" id="IPR025868">
    <property type="entry name" value="Zn_ribbon_dom_put"/>
</dbReference>
<proteinExistence type="predicted"/>
<dbReference type="OrthoDB" id="9801008at2"/>
<dbReference type="EMBL" id="CP037940">
    <property type="protein sequence ID" value="QBO36897.1"/>
    <property type="molecule type" value="Genomic_DNA"/>
</dbReference>
<dbReference type="KEGG" id="wei:EQG49_10810"/>